<feature type="transmembrane region" description="Helical" evidence="2">
    <location>
        <begin position="536"/>
        <end position="562"/>
    </location>
</feature>
<dbReference type="RefSeq" id="WP_344670325.1">
    <property type="nucleotide sequence ID" value="NZ_BAAAQN010000059.1"/>
</dbReference>
<evidence type="ECO:0008006" key="5">
    <source>
        <dbReference type="Google" id="ProtNLM"/>
    </source>
</evidence>
<feature type="transmembrane region" description="Helical" evidence="2">
    <location>
        <begin position="505"/>
        <end position="524"/>
    </location>
</feature>
<keyword evidence="2" id="KW-0812">Transmembrane</keyword>
<feature type="transmembrane region" description="Helical" evidence="2">
    <location>
        <begin position="381"/>
        <end position="406"/>
    </location>
</feature>
<keyword evidence="2" id="KW-0472">Membrane</keyword>
<evidence type="ECO:0000256" key="1">
    <source>
        <dbReference type="SAM" id="MobiDB-lite"/>
    </source>
</evidence>
<dbReference type="InterPro" id="IPR050250">
    <property type="entry name" value="Macrolide_Exporter_MacB"/>
</dbReference>
<feature type="transmembrane region" description="Helical" evidence="2">
    <location>
        <begin position="461"/>
        <end position="482"/>
    </location>
</feature>
<keyword evidence="4" id="KW-1185">Reference proteome</keyword>
<feature type="compositionally biased region" description="Pro residues" evidence="1">
    <location>
        <begin position="18"/>
        <end position="27"/>
    </location>
</feature>
<dbReference type="PANTHER" id="PTHR30572:SF4">
    <property type="entry name" value="ABC TRANSPORTER PERMEASE YTRF"/>
    <property type="match status" value="1"/>
</dbReference>
<feature type="region of interest" description="Disordered" evidence="1">
    <location>
        <begin position="1"/>
        <end position="41"/>
    </location>
</feature>
<feature type="transmembrane region" description="Helical" evidence="2">
    <location>
        <begin position="897"/>
        <end position="922"/>
    </location>
</feature>
<dbReference type="Proteomes" id="UP001500751">
    <property type="component" value="Unassembled WGS sequence"/>
</dbReference>
<sequence length="1012" mass="103031">MSAPLTNQPNDQPNDQPTNPPTNPPTNQPTNQPKNPPRKLLRPPRWLAELGTARLVLAALALLAAGTAATAVAVPADTRKSDAWTAGSVLSQAPYGQRDLVVAGRPVSSNPNTYPKDASDIGEVATANLAALPDALQRLVSETAVTRQYSHLLPVADPPAKLDAPAWLRLDWAPKLDAKVRYVAGAAPGVETGEVTQKTPEGYTRAISINLPIAVSKATAERLGLTVGSTVKLTTGGGTGSTSNVDFTLSAQVAGIYVPAPGVTGDDPMWHVADKPDPARVPVCVDDQCNSTETVWQADVFVNHPEVIATVSGLIRVGAFTTVYDYVVDPARLTDSALSAVGPALDQAALGVTQFKGDVTFTTGLKDLAAKIRGTQSDSHLLSAVVLGALSAGALCALFLMLRLMVLRRAREVALCKARGASPVRLALRIATQISTVVALAGVAGALLAVRTGHGTLRDPAAWSGVVLVTLLTFGVIGLAVLRQGDRVVSVRHEAVGETARVRRIVRDAGLLLAAGGALAVYRSQGSANPDGSIDWIAVAAPALLAFAAGIAVVRLVPALFGPAVRLLGRRRGVVGFVAAALSGRRVRVVAAPLAGLVVVVAAGMFAAGYDAAAAQKVRDDTLRQVGAAARIDAAPDLTVSVADQPAKDPTAYQLADGFAAAAANLPGVRGVLTARVEPGGVAPLAAEGVQPRPIAVVTVDPEVFRRAAAASVADSGARGGEIPAGGWPGPAASDGTVPVLVSPSLAARYSGKVSVSESAGSFQAVIGAVADVPLAVSVEDRGGTDYIVVAAGQVPGVDPGPPNVAWVTGDTAAMSADALRTLPGVTKYYAVTTLKDVRSAAFKEGRVSAARDMFHLVEALCAGYFVLCLLQLLTATRTVSRDSALLLQVFGLRAGAGRIVAALVPLPVAVLAVAAGLGMGVGLSPLLGSLDRGAATGASGGSGASAASAASAASDLAGTASSVLATGSIGWSWTVPVVAVVLGLTVAGVLLDQVLRRRTELSVRLRDAEFE</sequence>
<gene>
    <name evidence="3" type="ORF">GCM10009839_73540</name>
</gene>
<reference evidence="3 4" key="1">
    <citation type="journal article" date="2019" name="Int. J. Syst. Evol. Microbiol.">
        <title>The Global Catalogue of Microorganisms (GCM) 10K type strain sequencing project: providing services to taxonomists for standard genome sequencing and annotation.</title>
        <authorList>
            <consortium name="The Broad Institute Genomics Platform"/>
            <consortium name="The Broad Institute Genome Sequencing Center for Infectious Disease"/>
            <person name="Wu L."/>
            <person name="Ma J."/>
        </authorList>
    </citation>
    <scope>NUCLEOTIDE SEQUENCE [LARGE SCALE GENOMIC DNA]</scope>
    <source>
        <strain evidence="3 4">JCM 16014</strain>
    </source>
</reference>
<feature type="transmembrane region" description="Helical" evidence="2">
    <location>
        <begin position="589"/>
        <end position="610"/>
    </location>
</feature>
<proteinExistence type="predicted"/>
<feature type="transmembrane region" description="Helical" evidence="2">
    <location>
        <begin position="426"/>
        <end position="449"/>
    </location>
</feature>
<keyword evidence="2" id="KW-1133">Transmembrane helix</keyword>
<organism evidence="3 4">
    <name type="scientific">Catenulispora yoronensis</name>
    <dbReference type="NCBI Taxonomy" id="450799"/>
    <lineage>
        <taxon>Bacteria</taxon>
        <taxon>Bacillati</taxon>
        <taxon>Actinomycetota</taxon>
        <taxon>Actinomycetes</taxon>
        <taxon>Catenulisporales</taxon>
        <taxon>Catenulisporaceae</taxon>
        <taxon>Catenulispora</taxon>
    </lineage>
</organism>
<evidence type="ECO:0000313" key="4">
    <source>
        <dbReference type="Proteomes" id="UP001500751"/>
    </source>
</evidence>
<feature type="transmembrane region" description="Helical" evidence="2">
    <location>
        <begin position="972"/>
        <end position="992"/>
    </location>
</feature>
<feature type="transmembrane region" description="Helical" evidence="2">
    <location>
        <begin position="854"/>
        <end position="876"/>
    </location>
</feature>
<evidence type="ECO:0000256" key="2">
    <source>
        <dbReference type="SAM" id="Phobius"/>
    </source>
</evidence>
<feature type="compositionally biased region" description="Low complexity" evidence="1">
    <location>
        <begin position="1"/>
        <end position="17"/>
    </location>
</feature>
<dbReference type="PANTHER" id="PTHR30572">
    <property type="entry name" value="MEMBRANE COMPONENT OF TRANSPORTER-RELATED"/>
    <property type="match status" value="1"/>
</dbReference>
<dbReference type="EMBL" id="BAAAQN010000059">
    <property type="protein sequence ID" value="GAA2054595.1"/>
    <property type="molecule type" value="Genomic_DNA"/>
</dbReference>
<protein>
    <recommendedName>
        <fullName evidence="5">ABC transport system permease protein</fullName>
    </recommendedName>
</protein>
<evidence type="ECO:0000313" key="3">
    <source>
        <dbReference type="EMBL" id="GAA2054595.1"/>
    </source>
</evidence>
<comment type="caution">
    <text evidence="3">The sequence shown here is derived from an EMBL/GenBank/DDBJ whole genome shotgun (WGS) entry which is preliminary data.</text>
</comment>
<accession>A0ABN2VDJ1</accession>
<name>A0ABN2VDJ1_9ACTN</name>